<evidence type="ECO:0000313" key="2">
    <source>
        <dbReference type="EMBL" id="MBD1549492.1"/>
    </source>
</evidence>
<organism evidence="2 3">
    <name type="scientific">Roseibium aggregatum</name>
    <dbReference type="NCBI Taxonomy" id="187304"/>
    <lineage>
        <taxon>Bacteria</taxon>
        <taxon>Pseudomonadati</taxon>
        <taxon>Pseudomonadota</taxon>
        <taxon>Alphaproteobacteria</taxon>
        <taxon>Hyphomicrobiales</taxon>
        <taxon>Stappiaceae</taxon>
        <taxon>Roseibium</taxon>
    </lineage>
</organism>
<dbReference type="Proteomes" id="UP000598467">
    <property type="component" value="Unassembled WGS sequence"/>
</dbReference>
<evidence type="ECO:0000256" key="1">
    <source>
        <dbReference type="SAM" id="MobiDB-lite"/>
    </source>
</evidence>
<protein>
    <submittedName>
        <fullName evidence="2">Uncharacterized protein</fullName>
    </submittedName>
</protein>
<dbReference type="RefSeq" id="WP_190294182.1">
    <property type="nucleotide sequence ID" value="NZ_JABFCZ010000040.1"/>
</dbReference>
<feature type="region of interest" description="Disordered" evidence="1">
    <location>
        <begin position="78"/>
        <end position="98"/>
    </location>
</feature>
<evidence type="ECO:0000313" key="3">
    <source>
        <dbReference type="Proteomes" id="UP000598467"/>
    </source>
</evidence>
<accession>A0A926NY14</accession>
<comment type="caution">
    <text evidence="2">The sequence shown here is derived from an EMBL/GenBank/DDBJ whole genome shotgun (WGS) entry which is preliminary data.</text>
</comment>
<dbReference type="EMBL" id="JABFCZ010000040">
    <property type="protein sequence ID" value="MBD1549492.1"/>
    <property type="molecule type" value="Genomic_DNA"/>
</dbReference>
<gene>
    <name evidence="2" type="ORF">HK439_24815</name>
</gene>
<sequence>MAPLIEWGVSEGQKIQGIADSMAPTARIAVPTGGSKKDVQTKAYHLRASEWCRSFILPYAASLSFNPTTHAHLRLPVWQEEKPGGGDSIPPGGNCEDK</sequence>
<name>A0A926NY14_9HYPH</name>
<reference evidence="2" key="1">
    <citation type="submission" date="2020-05" db="EMBL/GenBank/DDBJ databases">
        <title>Identification of trans-AT polyketide cluster in two marine bacteria, producers of a novel glutaramide-containing polyketide sesbanimide D and analogs.</title>
        <authorList>
            <person name="Kacar D."/>
            <person name="Rodriguez P."/>
            <person name="Canedo L."/>
            <person name="Gonzalez E."/>
            <person name="Galan B."/>
            <person name="De La Calle F."/>
            <person name="Garcia J.L."/>
        </authorList>
    </citation>
    <scope>NUCLEOTIDE SEQUENCE</scope>
    <source>
        <strain evidence="2">PHM038</strain>
    </source>
</reference>
<dbReference type="AlphaFoldDB" id="A0A926NY14"/>
<proteinExistence type="predicted"/>